<dbReference type="OrthoDB" id="9769598at2"/>
<keyword evidence="4" id="KW-1185">Reference proteome</keyword>
<protein>
    <submittedName>
        <fullName evidence="3">Beta-lactamase domain protein</fullName>
    </submittedName>
</protein>
<reference evidence="3 4" key="1">
    <citation type="submission" date="2014-12" db="EMBL/GenBank/DDBJ databases">
        <title>Genome sequence of Flavobacterium beibuense RSKm HC5.</title>
        <authorList>
            <person name="Kim J.F."/>
            <person name="Song J.Y."/>
            <person name="Kwak M.-J."/>
            <person name="Lee S.-W."/>
        </authorList>
    </citation>
    <scope>NUCLEOTIDE SEQUENCE [LARGE SCALE GENOMIC DNA]</scope>
    <source>
        <strain evidence="3 4">RSKm HC5</strain>
    </source>
</reference>
<feature type="domain" description="Metallo-beta-lactamase" evidence="2">
    <location>
        <begin position="71"/>
        <end position="254"/>
    </location>
</feature>
<dbReference type="EMBL" id="JUIW01000003">
    <property type="protein sequence ID" value="RYJ44227.1"/>
    <property type="molecule type" value="Genomic_DNA"/>
</dbReference>
<comment type="caution">
    <text evidence="3">The sequence shown here is derived from an EMBL/GenBank/DDBJ whole genome shotgun (WGS) entry which is preliminary data.</text>
</comment>
<evidence type="ECO:0000256" key="1">
    <source>
        <dbReference type="ARBA" id="ARBA00005250"/>
    </source>
</evidence>
<evidence type="ECO:0000313" key="3">
    <source>
        <dbReference type="EMBL" id="RYJ44227.1"/>
    </source>
</evidence>
<dbReference type="InterPro" id="IPR036866">
    <property type="entry name" value="RibonucZ/Hydroxyglut_hydro"/>
</dbReference>
<dbReference type="SUPFAM" id="SSF56281">
    <property type="entry name" value="Metallo-hydrolase/oxidoreductase"/>
    <property type="match status" value="1"/>
</dbReference>
<dbReference type="Gene3D" id="3.60.15.10">
    <property type="entry name" value="Ribonuclease Z/Hydroxyacylglutathione hydrolase-like"/>
    <property type="match status" value="1"/>
</dbReference>
<evidence type="ECO:0000313" key="4">
    <source>
        <dbReference type="Proteomes" id="UP000289775"/>
    </source>
</evidence>
<dbReference type="GO" id="GO:0017001">
    <property type="term" value="P:antibiotic catabolic process"/>
    <property type="evidence" value="ECO:0007669"/>
    <property type="project" value="UniProtKB-ARBA"/>
</dbReference>
<dbReference type="Pfam" id="PF00753">
    <property type="entry name" value="Lactamase_B"/>
    <property type="match status" value="1"/>
</dbReference>
<dbReference type="RefSeq" id="WP_129750005.1">
    <property type="nucleotide sequence ID" value="NZ_JUIW01000003.1"/>
</dbReference>
<dbReference type="SMART" id="SM00849">
    <property type="entry name" value="Lactamase_B"/>
    <property type="match status" value="1"/>
</dbReference>
<proteinExistence type="inferred from homology"/>
<sequence>MSNFDMNRRKFIESTGILAAGLLVAPRLMFDEKTHVPIQESPVTIIKNAAATAKINVTKLRGNLSMLEGSGGNILVSYGPDGKLMVDGGIGVSKPNVSAALNGIGKNPLKYLVNTHWHFDHVDGNEWLHEAGAVIVAHENTLKNMSKTTRVDDWDYTFPPAPAGALPEKTFKKKEKLSFNGEEIKMSYYQPAHTDSDISVYFPKADVLHVADIWWNGHYPFIDHNTGGNIKGMIDAANISLQNSSKDTIIIPGHGPVGNRKQLTEYRDMLSDIYDRVRTLKMQGKSVNEVVAAKPTAKYDAVYGTFIIGPDFFTRLVYRSA</sequence>
<gene>
    <name evidence="3" type="ORF">NU09_0837</name>
</gene>
<dbReference type="PANTHER" id="PTHR42951:SF4">
    <property type="entry name" value="ACYL-COENZYME A THIOESTERASE MBLAC2"/>
    <property type="match status" value="1"/>
</dbReference>
<dbReference type="AlphaFoldDB" id="A0A444WEH4"/>
<comment type="similarity">
    <text evidence="1">Belongs to the metallo-beta-lactamase superfamily. Class-B beta-lactamase family.</text>
</comment>
<organism evidence="3 4">
    <name type="scientific">Flavobacterium beibuense</name>
    <dbReference type="NCBI Taxonomy" id="657326"/>
    <lineage>
        <taxon>Bacteria</taxon>
        <taxon>Pseudomonadati</taxon>
        <taxon>Bacteroidota</taxon>
        <taxon>Flavobacteriia</taxon>
        <taxon>Flavobacteriales</taxon>
        <taxon>Flavobacteriaceae</taxon>
        <taxon>Flavobacterium</taxon>
    </lineage>
</organism>
<dbReference type="CDD" id="cd16282">
    <property type="entry name" value="metallo-hydrolase-like_MBL-fold"/>
    <property type="match status" value="1"/>
</dbReference>
<name>A0A444WEH4_9FLAO</name>
<dbReference type="InterPro" id="IPR050855">
    <property type="entry name" value="NDM-1-like"/>
</dbReference>
<dbReference type="Proteomes" id="UP000289775">
    <property type="component" value="Unassembled WGS sequence"/>
</dbReference>
<evidence type="ECO:0000259" key="2">
    <source>
        <dbReference type="SMART" id="SM00849"/>
    </source>
</evidence>
<dbReference type="PANTHER" id="PTHR42951">
    <property type="entry name" value="METALLO-BETA-LACTAMASE DOMAIN-CONTAINING"/>
    <property type="match status" value="1"/>
</dbReference>
<dbReference type="InterPro" id="IPR001279">
    <property type="entry name" value="Metallo-B-lactamas"/>
</dbReference>
<accession>A0A444WEH4</accession>